<keyword evidence="16" id="KW-1185">Reference proteome</keyword>
<evidence type="ECO:0000313" key="15">
    <source>
        <dbReference type="EMBL" id="GAA3013320.1"/>
    </source>
</evidence>
<evidence type="ECO:0000256" key="1">
    <source>
        <dbReference type="ARBA" id="ARBA00004167"/>
    </source>
</evidence>
<comment type="caution">
    <text evidence="15">The sequence shown here is derived from an EMBL/GenBank/DDBJ whole genome shotgun (WGS) entry which is preliminary data.</text>
</comment>
<feature type="compositionally biased region" description="Low complexity" evidence="11">
    <location>
        <begin position="113"/>
        <end position="122"/>
    </location>
</feature>
<keyword evidence="8" id="KW-0804">Transcription</keyword>
<dbReference type="InterPro" id="IPR018764">
    <property type="entry name" value="RskA_C"/>
</dbReference>
<comment type="subcellular location">
    <subcellularLocation>
        <location evidence="2">Cell membrane</location>
    </subcellularLocation>
    <subcellularLocation>
        <location evidence="1">Membrane</location>
        <topology evidence="1">Single-pass membrane protein</topology>
    </subcellularLocation>
</comment>
<dbReference type="Pfam" id="PF13490">
    <property type="entry name" value="zf-HC2"/>
    <property type="match status" value="1"/>
</dbReference>
<evidence type="ECO:0000259" key="14">
    <source>
        <dbReference type="Pfam" id="PF13490"/>
    </source>
</evidence>
<name>A0ABN3Y169_9ACTN</name>
<evidence type="ECO:0000256" key="7">
    <source>
        <dbReference type="ARBA" id="ARBA00023136"/>
    </source>
</evidence>
<dbReference type="InterPro" id="IPR041916">
    <property type="entry name" value="Anti_sigma_zinc_sf"/>
</dbReference>
<evidence type="ECO:0000259" key="13">
    <source>
        <dbReference type="Pfam" id="PF10099"/>
    </source>
</evidence>
<reference evidence="15 16" key="1">
    <citation type="journal article" date="2019" name="Int. J. Syst. Evol. Microbiol.">
        <title>The Global Catalogue of Microorganisms (GCM) 10K type strain sequencing project: providing services to taxonomists for standard genome sequencing and annotation.</title>
        <authorList>
            <consortium name="The Broad Institute Genomics Platform"/>
            <consortium name="The Broad Institute Genome Sequencing Center for Infectious Disease"/>
            <person name="Wu L."/>
            <person name="Ma J."/>
        </authorList>
    </citation>
    <scope>NUCLEOTIDE SEQUENCE [LARGE SCALE GENOMIC DNA]</scope>
    <source>
        <strain evidence="15 16">JCM 3106</strain>
    </source>
</reference>
<evidence type="ECO:0000256" key="2">
    <source>
        <dbReference type="ARBA" id="ARBA00004236"/>
    </source>
</evidence>
<feature type="domain" description="Putative zinc-finger" evidence="14">
    <location>
        <begin position="13"/>
        <end position="41"/>
    </location>
</feature>
<keyword evidence="4 12" id="KW-0812">Transmembrane</keyword>
<evidence type="ECO:0000256" key="11">
    <source>
        <dbReference type="SAM" id="MobiDB-lite"/>
    </source>
</evidence>
<sequence length="276" mass="28567">MNDAPGEHDPHTLAGAYALNAVDEGDRLRFEEHLSRCAECAEEVRGLAETAARMGRVLAAEPPEGLRARVMAEIGQVRQVPPLVPGDTGITGISGIAGRKAGERHRRAAEGSPGTRPGTRPGAWWPRAVAGLAAACLVAAVALGVVNVRTRDLLERQEAANRQIATVLAAPDARSIRVSGGPQGAGTLVVVSRSQDRLVVVPSGLAGLPEDRTYQMWRMGSARTTSAGTMRPGEGASAVVIDDIAQTAQVGVTIEPAGGSAQPTSTPLLVLNLPPA</sequence>
<dbReference type="PANTHER" id="PTHR37461:SF1">
    <property type="entry name" value="ANTI-SIGMA-K FACTOR RSKA"/>
    <property type="match status" value="1"/>
</dbReference>
<evidence type="ECO:0000256" key="9">
    <source>
        <dbReference type="ARBA" id="ARBA00029829"/>
    </source>
</evidence>
<proteinExistence type="predicted"/>
<organism evidence="15 16">
    <name type="scientific">Streptosporangium longisporum</name>
    <dbReference type="NCBI Taxonomy" id="46187"/>
    <lineage>
        <taxon>Bacteria</taxon>
        <taxon>Bacillati</taxon>
        <taxon>Actinomycetota</taxon>
        <taxon>Actinomycetes</taxon>
        <taxon>Streptosporangiales</taxon>
        <taxon>Streptosporangiaceae</taxon>
        <taxon>Streptosporangium</taxon>
    </lineage>
</organism>
<dbReference type="Proteomes" id="UP001499930">
    <property type="component" value="Unassembled WGS sequence"/>
</dbReference>
<dbReference type="InterPro" id="IPR051474">
    <property type="entry name" value="Anti-sigma-K/W_factor"/>
</dbReference>
<evidence type="ECO:0000256" key="10">
    <source>
        <dbReference type="ARBA" id="ARBA00030803"/>
    </source>
</evidence>
<feature type="region of interest" description="Disordered" evidence="11">
    <location>
        <begin position="88"/>
        <end position="122"/>
    </location>
</feature>
<keyword evidence="5 12" id="KW-1133">Transmembrane helix</keyword>
<evidence type="ECO:0000256" key="6">
    <source>
        <dbReference type="ARBA" id="ARBA00023015"/>
    </source>
</evidence>
<protein>
    <recommendedName>
        <fullName evidence="10">Regulator of SigK</fullName>
    </recommendedName>
    <alternativeName>
        <fullName evidence="9">Sigma-K anti-sigma factor RskA</fullName>
    </alternativeName>
</protein>
<dbReference type="EMBL" id="BAAAWD010000010">
    <property type="protein sequence ID" value="GAA3013320.1"/>
    <property type="molecule type" value="Genomic_DNA"/>
</dbReference>
<feature type="domain" description="Anti-sigma K factor RskA C-terminal" evidence="13">
    <location>
        <begin position="132"/>
        <end position="267"/>
    </location>
</feature>
<feature type="transmembrane region" description="Helical" evidence="12">
    <location>
        <begin position="124"/>
        <end position="146"/>
    </location>
</feature>
<dbReference type="PANTHER" id="PTHR37461">
    <property type="entry name" value="ANTI-SIGMA-K FACTOR RSKA"/>
    <property type="match status" value="1"/>
</dbReference>
<accession>A0ABN3Y169</accession>
<evidence type="ECO:0000256" key="12">
    <source>
        <dbReference type="SAM" id="Phobius"/>
    </source>
</evidence>
<dbReference type="InterPro" id="IPR027383">
    <property type="entry name" value="Znf_put"/>
</dbReference>
<evidence type="ECO:0000256" key="5">
    <source>
        <dbReference type="ARBA" id="ARBA00022989"/>
    </source>
</evidence>
<keyword evidence="7 12" id="KW-0472">Membrane</keyword>
<dbReference type="Pfam" id="PF10099">
    <property type="entry name" value="RskA_C"/>
    <property type="match status" value="1"/>
</dbReference>
<keyword evidence="6" id="KW-0805">Transcription regulation</keyword>
<evidence type="ECO:0000313" key="16">
    <source>
        <dbReference type="Proteomes" id="UP001499930"/>
    </source>
</evidence>
<keyword evidence="3" id="KW-1003">Cell membrane</keyword>
<evidence type="ECO:0000256" key="4">
    <source>
        <dbReference type="ARBA" id="ARBA00022692"/>
    </source>
</evidence>
<gene>
    <name evidence="15" type="ORF">GCM10017559_40620</name>
</gene>
<evidence type="ECO:0000256" key="8">
    <source>
        <dbReference type="ARBA" id="ARBA00023163"/>
    </source>
</evidence>
<dbReference type="Gene3D" id="1.10.10.1320">
    <property type="entry name" value="Anti-sigma factor, zinc-finger domain"/>
    <property type="match status" value="1"/>
</dbReference>
<evidence type="ECO:0000256" key="3">
    <source>
        <dbReference type="ARBA" id="ARBA00022475"/>
    </source>
</evidence>
<dbReference type="RefSeq" id="WP_344897522.1">
    <property type="nucleotide sequence ID" value="NZ_BAAAWD010000010.1"/>
</dbReference>